<dbReference type="AlphaFoldDB" id="A0A5E4NR39"/>
<dbReference type="GO" id="GO:0003835">
    <property type="term" value="F:beta-galactoside alpha-2,6-sialyltransferase activity"/>
    <property type="evidence" value="ECO:0007669"/>
    <property type="project" value="UniProtKB-EC"/>
</dbReference>
<dbReference type="GO" id="GO:0032580">
    <property type="term" value="C:Golgi cisterna membrane"/>
    <property type="evidence" value="ECO:0007669"/>
    <property type="project" value="UniProtKB-SubCell"/>
</dbReference>
<dbReference type="FunFam" id="3.90.1480.20:FF:000012">
    <property type="entry name" value="ST6 beta-galactoside alpha-2,6-sialyltransferase 1"/>
    <property type="match status" value="1"/>
</dbReference>
<dbReference type="GO" id="GO:0005576">
    <property type="term" value="C:extracellular region"/>
    <property type="evidence" value="ECO:0007669"/>
    <property type="project" value="UniProtKB-SubCell"/>
</dbReference>
<evidence type="ECO:0000256" key="8">
    <source>
        <dbReference type="ARBA" id="ARBA00022692"/>
    </source>
</evidence>
<comment type="subcellular location">
    <subcellularLocation>
        <location evidence="1">Golgi apparatus</location>
        <location evidence="1">Golgi stack membrane</location>
        <topology evidence="1">Single-pass type II membrane protein</topology>
    </subcellularLocation>
    <subcellularLocation>
        <location evidence="2">Secreted</location>
    </subcellularLocation>
</comment>
<reference evidence="22 23" key="1">
    <citation type="submission" date="2019-08" db="EMBL/GenBank/DDBJ databases">
        <authorList>
            <person name="Alioto T."/>
            <person name="Alioto T."/>
            <person name="Gomez Garrido J."/>
        </authorList>
    </citation>
    <scope>NUCLEOTIDE SEQUENCE [LARGE SCALE GENOMIC DNA]</scope>
</reference>
<evidence type="ECO:0000256" key="1">
    <source>
        <dbReference type="ARBA" id="ARBA00004447"/>
    </source>
</evidence>
<keyword evidence="5" id="KW-0964">Secreted</keyword>
<keyword evidence="23" id="KW-1185">Reference proteome</keyword>
<evidence type="ECO:0000256" key="21">
    <source>
        <dbReference type="SAM" id="Phobius"/>
    </source>
</evidence>
<evidence type="ECO:0000256" key="6">
    <source>
        <dbReference type="ARBA" id="ARBA00022676"/>
    </source>
</evidence>
<evidence type="ECO:0000256" key="4">
    <source>
        <dbReference type="ARBA" id="ARBA00006003"/>
    </source>
</evidence>
<evidence type="ECO:0000256" key="2">
    <source>
        <dbReference type="ARBA" id="ARBA00004613"/>
    </source>
</evidence>
<dbReference type="CDD" id="cd23968">
    <property type="entry name" value="GT29_ST6GAL1_2"/>
    <property type="match status" value="1"/>
</dbReference>
<comment type="similarity">
    <text evidence="4">Belongs to the glycosyltransferase 29 family.</text>
</comment>
<comment type="catalytic activity">
    <reaction evidence="15">
        <text>a beta-D-galactoside + CMP-N-acetyl-beta-neuraminate = an N-acetyl-alpha-neuraminyl-(2-&gt;6)-beta-D-galactosyl derivative + CMP + H(+)</text>
        <dbReference type="Rhea" id="RHEA:52104"/>
        <dbReference type="ChEBI" id="CHEBI:15378"/>
        <dbReference type="ChEBI" id="CHEBI:28034"/>
        <dbReference type="ChEBI" id="CHEBI:57812"/>
        <dbReference type="ChEBI" id="CHEBI:60377"/>
        <dbReference type="ChEBI" id="CHEBI:136398"/>
        <dbReference type="EC" id="2.4.3.1"/>
    </reaction>
</comment>
<dbReference type="InterPro" id="IPR001675">
    <property type="entry name" value="Glyco_trans_29"/>
</dbReference>
<evidence type="ECO:0000313" key="22">
    <source>
        <dbReference type="EMBL" id="VVC45229.1"/>
    </source>
</evidence>
<keyword evidence="13" id="KW-1015">Disulfide bond</keyword>
<dbReference type="GO" id="GO:0097503">
    <property type="term" value="P:sialylation"/>
    <property type="evidence" value="ECO:0007669"/>
    <property type="project" value="TreeGrafter"/>
</dbReference>
<evidence type="ECO:0000256" key="13">
    <source>
        <dbReference type="ARBA" id="ARBA00023157"/>
    </source>
</evidence>
<proteinExistence type="inferred from homology"/>
<evidence type="ECO:0000256" key="20">
    <source>
        <dbReference type="ARBA" id="ARBA00080062"/>
    </source>
</evidence>
<accession>A0A5E4NR39</accession>
<keyword evidence="9" id="KW-0735">Signal-anchor</keyword>
<dbReference type="Gene3D" id="3.90.1480.20">
    <property type="entry name" value="Glycosyl transferase family 29"/>
    <property type="match status" value="1"/>
</dbReference>
<evidence type="ECO:0000256" key="12">
    <source>
        <dbReference type="ARBA" id="ARBA00023136"/>
    </source>
</evidence>
<evidence type="ECO:0000313" key="23">
    <source>
        <dbReference type="Proteomes" id="UP000325440"/>
    </source>
</evidence>
<dbReference type="PANTHER" id="PTHR46059:SF1">
    <property type="entry name" value="BETA-GALACTOSIDE ALPHA-2,6-SIALYLTRANSFERASE"/>
    <property type="match status" value="1"/>
</dbReference>
<evidence type="ECO:0000256" key="7">
    <source>
        <dbReference type="ARBA" id="ARBA00022679"/>
    </source>
</evidence>
<evidence type="ECO:0000256" key="3">
    <source>
        <dbReference type="ARBA" id="ARBA00004922"/>
    </source>
</evidence>
<evidence type="ECO:0000256" key="5">
    <source>
        <dbReference type="ARBA" id="ARBA00022525"/>
    </source>
</evidence>
<dbReference type="Pfam" id="PF00777">
    <property type="entry name" value="Glyco_transf_29"/>
    <property type="match status" value="1"/>
</dbReference>
<dbReference type="Proteomes" id="UP000325440">
    <property type="component" value="Unassembled WGS sequence"/>
</dbReference>
<dbReference type="PANTHER" id="PTHR46059">
    <property type="entry name" value="BETA-GALACTOSIDE ALPHA-2,6-SIALYLTRANSFERASE"/>
    <property type="match status" value="1"/>
</dbReference>
<keyword evidence="7 22" id="KW-0808">Transferase</keyword>
<organism evidence="22 23">
    <name type="scientific">Cinara cedri</name>
    <dbReference type="NCBI Taxonomy" id="506608"/>
    <lineage>
        <taxon>Eukaryota</taxon>
        <taxon>Metazoa</taxon>
        <taxon>Ecdysozoa</taxon>
        <taxon>Arthropoda</taxon>
        <taxon>Hexapoda</taxon>
        <taxon>Insecta</taxon>
        <taxon>Pterygota</taxon>
        <taxon>Neoptera</taxon>
        <taxon>Paraneoptera</taxon>
        <taxon>Hemiptera</taxon>
        <taxon>Sternorrhyncha</taxon>
        <taxon>Aphidomorpha</taxon>
        <taxon>Aphidoidea</taxon>
        <taxon>Aphididae</taxon>
        <taxon>Lachninae</taxon>
        <taxon>Cinara</taxon>
    </lineage>
</organism>
<dbReference type="EMBL" id="CABPRJ010002397">
    <property type="protein sequence ID" value="VVC45229.1"/>
    <property type="molecule type" value="Genomic_DNA"/>
</dbReference>
<keyword evidence="6" id="KW-0328">Glycosyltransferase</keyword>
<name>A0A5E4NR39_9HEMI</name>
<sequence length="403" mass="47191">MRSVVLTVWFFINVVLLGMCGYIYLLWLQYWHHITIKNQQAKEAAYTQQPYVEYYDEGDVTTVHQSVNMINSLMHINEVYLDKTEKIRLFNFKNKIIARLRQVIMKESSYYGSVKNENPYDVPYRPQASNNVNSDWMCDMASNMEQFRTLEKNDIDHELTKNIPDIPLFNDNEIYGTCAIISNAATLRNSNLGSFIDQHDLVLRFNNAPTKGYEKDVGSKTTIRILNSQVVSKPQFQFVSSPLYKRLKLLMWDPSNYTTSIDEWIKKPEHNFIDNYVKFRKNIPKSNFHIVHPQYLWRLWDYIQDHTTAHIRRNPPSSGFLGLSMLLPRCTVVNMFEFIPSERMTHRCHYYHEKIDVTCTFGIWHPLAAEKLLMLAGNTKPDQTVFHTGFLSIPGYKSPLCTA</sequence>
<evidence type="ECO:0000256" key="15">
    <source>
        <dbReference type="ARBA" id="ARBA00034249"/>
    </source>
</evidence>
<evidence type="ECO:0000256" key="18">
    <source>
        <dbReference type="ARBA" id="ARBA00076526"/>
    </source>
</evidence>
<keyword evidence="12 21" id="KW-0472">Membrane</keyword>
<evidence type="ECO:0000256" key="16">
    <source>
        <dbReference type="ARBA" id="ARBA00034329"/>
    </source>
</evidence>
<keyword evidence="11" id="KW-0333">Golgi apparatus</keyword>
<feature type="transmembrane region" description="Helical" evidence="21">
    <location>
        <begin position="6"/>
        <end position="27"/>
    </location>
</feature>
<keyword evidence="10 21" id="KW-1133">Transmembrane helix</keyword>
<comment type="pathway">
    <text evidence="3">Protein modification; protein glycosylation.</text>
</comment>
<keyword evidence="8 21" id="KW-0812">Transmembrane</keyword>
<evidence type="ECO:0000256" key="9">
    <source>
        <dbReference type="ARBA" id="ARBA00022968"/>
    </source>
</evidence>
<evidence type="ECO:0000256" key="17">
    <source>
        <dbReference type="ARBA" id="ARBA00069321"/>
    </source>
</evidence>
<keyword evidence="14" id="KW-0325">Glycoprotein</keyword>
<evidence type="ECO:0000256" key="10">
    <source>
        <dbReference type="ARBA" id="ARBA00022989"/>
    </source>
</evidence>
<dbReference type="InterPro" id="IPR038578">
    <property type="entry name" value="GT29-like_sf"/>
</dbReference>
<dbReference type="OrthoDB" id="10264956at2759"/>
<protein>
    <recommendedName>
        <fullName evidence="17">Beta-galactoside alpha-2,6-sialyltransferase 1</fullName>
        <ecNumber evidence="16">2.4.3.1</ecNumber>
    </recommendedName>
    <alternativeName>
        <fullName evidence="20">CMP-N-acetylneuraminate-beta-galactosamide-alpha-2,6-sialyltransferase 1</fullName>
    </alternativeName>
    <alternativeName>
        <fullName evidence="19">ST6Gal I</fullName>
    </alternativeName>
    <alternativeName>
        <fullName evidence="18">Sialyltransferase 1</fullName>
    </alternativeName>
</protein>
<gene>
    <name evidence="22" type="ORF">CINCED_3A011819</name>
</gene>
<dbReference type="EC" id="2.4.3.1" evidence="16"/>
<evidence type="ECO:0000256" key="14">
    <source>
        <dbReference type="ARBA" id="ARBA00023180"/>
    </source>
</evidence>
<evidence type="ECO:0000256" key="11">
    <source>
        <dbReference type="ARBA" id="ARBA00023034"/>
    </source>
</evidence>
<evidence type="ECO:0000256" key="19">
    <source>
        <dbReference type="ARBA" id="ARBA00076676"/>
    </source>
</evidence>